<dbReference type="GO" id="GO:0003968">
    <property type="term" value="F:RNA-directed RNA polymerase activity"/>
    <property type="evidence" value="ECO:0007669"/>
    <property type="project" value="UniProtKB-KW"/>
</dbReference>
<dbReference type="PANTHER" id="PTHR23079:SF55">
    <property type="entry name" value="RNA-DIRECTED RNA POLYMERASE"/>
    <property type="match status" value="1"/>
</dbReference>
<dbReference type="VEuPathDB" id="FungiDB:FOMG_18917"/>
<keyword evidence="1" id="KW-0696">RNA-directed RNA polymerase</keyword>
<evidence type="ECO:0000256" key="1">
    <source>
        <dbReference type="RuleBase" id="RU363098"/>
    </source>
</evidence>
<accession>A0A2H3T262</accession>
<evidence type="ECO:0000313" key="4">
    <source>
        <dbReference type="Proteomes" id="UP000219369"/>
    </source>
</evidence>
<dbReference type="GO" id="GO:0031380">
    <property type="term" value="C:nuclear RNA-directed RNA polymerase complex"/>
    <property type="evidence" value="ECO:0007669"/>
    <property type="project" value="TreeGrafter"/>
</dbReference>
<keyword evidence="1" id="KW-0694">RNA-binding</keyword>
<dbReference type="AlphaFoldDB" id="A0A2H3T262"/>
<dbReference type="GO" id="GO:0003723">
    <property type="term" value="F:RNA binding"/>
    <property type="evidence" value="ECO:0007669"/>
    <property type="project" value="UniProtKB-KW"/>
</dbReference>
<evidence type="ECO:0000259" key="2">
    <source>
        <dbReference type="Pfam" id="PF05183"/>
    </source>
</evidence>
<dbReference type="VEuPathDB" id="FungiDB:FOC1_g10013242"/>
<dbReference type="EMBL" id="FMJY01000004">
    <property type="protein sequence ID" value="SCO82748.1"/>
    <property type="molecule type" value="Genomic_DNA"/>
</dbReference>
<dbReference type="VEuPathDB" id="FungiDB:FOXG_16453"/>
<dbReference type="InterPro" id="IPR057596">
    <property type="entry name" value="RDRP_core"/>
</dbReference>
<dbReference type="GO" id="GO:0030422">
    <property type="term" value="P:siRNA processing"/>
    <property type="evidence" value="ECO:0007669"/>
    <property type="project" value="TreeGrafter"/>
</dbReference>
<comment type="catalytic activity">
    <reaction evidence="1">
        <text>RNA(n) + a ribonucleoside 5'-triphosphate = RNA(n+1) + diphosphate</text>
        <dbReference type="Rhea" id="RHEA:21248"/>
        <dbReference type="Rhea" id="RHEA-COMP:14527"/>
        <dbReference type="Rhea" id="RHEA-COMP:17342"/>
        <dbReference type="ChEBI" id="CHEBI:33019"/>
        <dbReference type="ChEBI" id="CHEBI:61557"/>
        <dbReference type="ChEBI" id="CHEBI:140395"/>
        <dbReference type="EC" id="2.7.7.48"/>
    </reaction>
</comment>
<dbReference type="VEuPathDB" id="FungiDB:HZS61_008552"/>
<feature type="domain" description="RDRP core" evidence="2">
    <location>
        <begin position="188"/>
        <end position="303"/>
    </location>
</feature>
<dbReference type="OrthoDB" id="6513042at2759"/>
<proteinExistence type="inferred from homology"/>
<dbReference type="EC" id="2.7.7.48" evidence="1"/>
<feature type="domain" description="RDRP core" evidence="2">
    <location>
        <begin position="7"/>
        <end position="182"/>
    </location>
</feature>
<protein>
    <recommendedName>
        <fullName evidence="1">RNA-dependent RNA polymerase</fullName>
        <ecNumber evidence="1">2.7.7.48</ecNumber>
    </recommendedName>
</protein>
<dbReference type="Proteomes" id="UP000219369">
    <property type="component" value="Unassembled WGS sequence"/>
</dbReference>
<dbReference type="Pfam" id="PF05183">
    <property type="entry name" value="RdRP"/>
    <property type="match status" value="2"/>
</dbReference>
<keyword evidence="1" id="KW-0548">Nucleotidyltransferase</keyword>
<keyword evidence="1" id="KW-0808">Transferase</keyword>
<comment type="similarity">
    <text evidence="1">Belongs to the RdRP family.</text>
</comment>
<evidence type="ECO:0000313" key="3">
    <source>
        <dbReference type="EMBL" id="SCO82748.1"/>
    </source>
</evidence>
<reference evidence="4" key="1">
    <citation type="submission" date="2016-09" db="EMBL/GenBank/DDBJ databases">
        <authorList>
            <person name="Guldener U."/>
        </authorList>
    </citation>
    <scope>NUCLEOTIDE SEQUENCE [LARGE SCALE GENOMIC DNA]</scope>
    <source>
        <strain evidence="4">V64-1</strain>
    </source>
</reference>
<name>A0A2H3T262_FUSOX</name>
<dbReference type="PANTHER" id="PTHR23079">
    <property type="entry name" value="RNA-DEPENDENT RNA POLYMERASE"/>
    <property type="match status" value="1"/>
</dbReference>
<sequence>MKKQKALLKLRKSMKKLNGGDGYSFAVVKYSKPFSHGFLNDEIIILLHALGISQETLLSKQRHHFNLLNNAEYDFCDAFRFLSYVNRPDLAERVLLEGLERVKPQINGQINDELKKMLNKQAGQKCRIFVHKSRIPFGMCDAWDVLKEGECAVKSTLEENGLPHALKNTEIIVIRNPYLLPGIGRSSRRPAADLMSGGDLDGDTFFVSWDPDLIPSTVSAPVLYPGGREPIQFRPITDDDFLVYFSKYQNASLGQVKNLYLDWARVAGPMSAQCQELNRLFSQCVDGNRIEIPGKLRTAPKLLPDAPPFIIDVLHDDGKE</sequence>
<gene>
    <name evidence="3" type="ORF">FRV6_06961</name>
</gene>
<organism evidence="3 4">
    <name type="scientific">Fusarium oxysporum</name>
    <name type="common">Fusarium vascular wilt</name>
    <dbReference type="NCBI Taxonomy" id="5507"/>
    <lineage>
        <taxon>Eukaryota</taxon>
        <taxon>Fungi</taxon>
        <taxon>Dikarya</taxon>
        <taxon>Ascomycota</taxon>
        <taxon>Pezizomycotina</taxon>
        <taxon>Sordariomycetes</taxon>
        <taxon>Hypocreomycetidae</taxon>
        <taxon>Hypocreales</taxon>
        <taxon>Nectriaceae</taxon>
        <taxon>Fusarium</taxon>
        <taxon>Fusarium oxysporum species complex</taxon>
    </lineage>
</organism>
<dbReference type="InterPro" id="IPR007855">
    <property type="entry name" value="RDRP"/>
</dbReference>